<dbReference type="SMART" id="SM00411">
    <property type="entry name" value="BHL"/>
    <property type="match status" value="1"/>
</dbReference>
<gene>
    <name evidence="5" type="primary">hupA</name>
    <name evidence="5" type="ORF">MOMUL_29890</name>
</gene>
<evidence type="ECO:0000313" key="6">
    <source>
        <dbReference type="Proteomes" id="UP000075670"/>
    </source>
</evidence>
<dbReference type="RefSeq" id="WP_062286104.1">
    <property type="nucleotide sequence ID" value="NZ_LTBC01000024.1"/>
</dbReference>
<dbReference type="GO" id="GO:0005829">
    <property type="term" value="C:cytosol"/>
    <property type="evidence" value="ECO:0007669"/>
    <property type="project" value="TreeGrafter"/>
</dbReference>
<dbReference type="GO" id="GO:0030261">
    <property type="term" value="P:chromosome condensation"/>
    <property type="evidence" value="ECO:0007669"/>
    <property type="project" value="UniProtKB-KW"/>
</dbReference>
<dbReference type="InterPro" id="IPR000119">
    <property type="entry name" value="Hist_DNA-bd"/>
</dbReference>
<protein>
    <submittedName>
        <fullName evidence="5">DNA-binding protein HU 1</fullName>
    </submittedName>
</protein>
<accession>A0A151ASQ3</accession>
<keyword evidence="3 5" id="KW-0238">DNA-binding</keyword>
<sequence>MTKETLVKAVAAKAGTTQKEAARALDAFCEAVRDALAAGEEVKITGFGSFSVKERSARKGRDPRTGEELEIPARRAVVFRPGSELAAAVRGR</sequence>
<evidence type="ECO:0000313" key="5">
    <source>
        <dbReference type="EMBL" id="KYH30656.1"/>
    </source>
</evidence>
<dbReference type="Pfam" id="PF00216">
    <property type="entry name" value="Bac_DNA_binding"/>
    <property type="match status" value="1"/>
</dbReference>
<dbReference type="PATRIC" id="fig|1122241.3.peg.3183"/>
<evidence type="ECO:0000256" key="4">
    <source>
        <dbReference type="RuleBase" id="RU003939"/>
    </source>
</evidence>
<proteinExistence type="inferred from homology"/>
<comment type="caution">
    <text evidence="5">The sequence shown here is derived from an EMBL/GenBank/DDBJ whole genome shotgun (WGS) entry which is preliminary data.</text>
</comment>
<organism evidence="5 6">
    <name type="scientific">Moorella mulderi DSM 14980</name>
    <dbReference type="NCBI Taxonomy" id="1122241"/>
    <lineage>
        <taxon>Bacteria</taxon>
        <taxon>Bacillati</taxon>
        <taxon>Bacillota</taxon>
        <taxon>Clostridia</taxon>
        <taxon>Neomoorellales</taxon>
        <taxon>Neomoorellaceae</taxon>
        <taxon>Neomoorella</taxon>
    </lineage>
</organism>
<comment type="similarity">
    <text evidence="1 4">Belongs to the bacterial histone-like protein family.</text>
</comment>
<dbReference type="Gene3D" id="4.10.520.10">
    <property type="entry name" value="IHF-like DNA-binding proteins"/>
    <property type="match status" value="1"/>
</dbReference>
<dbReference type="GO" id="GO:0003677">
    <property type="term" value="F:DNA binding"/>
    <property type="evidence" value="ECO:0007669"/>
    <property type="project" value="UniProtKB-KW"/>
</dbReference>
<dbReference type="CDD" id="cd13831">
    <property type="entry name" value="HU"/>
    <property type="match status" value="1"/>
</dbReference>
<dbReference type="PANTHER" id="PTHR33175:SF3">
    <property type="entry name" value="DNA-BINDING PROTEIN HU-BETA"/>
    <property type="match status" value="1"/>
</dbReference>
<dbReference type="OrthoDB" id="9799835at2"/>
<dbReference type="EMBL" id="LTBC01000024">
    <property type="protein sequence ID" value="KYH30656.1"/>
    <property type="molecule type" value="Genomic_DNA"/>
</dbReference>
<reference evidence="5 6" key="1">
    <citation type="submission" date="2016-02" db="EMBL/GenBank/DDBJ databases">
        <title>Genome sequence of Moorella mulderi DSM 14980.</title>
        <authorList>
            <person name="Poehlein A."/>
            <person name="Daniel R."/>
        </authorList>
    </citation>
    <scope>NUCLEOTIDE SEQUENCE [LARGE SCALE GENOMIC DNA]</scope>
    <source>
        <strain evidence="5 6">DSM 14980</strain>
    </source>
</reference>
<dbReference type="PANTHER" id="PTHR33175">
    <property type="entry name" value="DNA-BINDING PROTEIN HU"/>
    <property type="match status" value="1"/>
</dbReference>
<dbReference type="SUPFAM" id="SSF47729">
    <property type="entry name" value="IHF-like DNA-binding proteins"/>
    <property type="match status" value="1"/>
</dbReference>
<dbReference type="InterPro" id="IPR010992">
    <property type="entry name" value="IHF-like_DNA-bd_dom_sf"/>
</dbReference>
<name>A0A151ASQ3_9FIRM</name>
<keyword evidence="2" id="KW-0226">DNA condensation</keyword>
<dbReference type="AlphaFoldDB" id="A0A151ASQ3"/>
<evidence type="ECO:0000256" key="2">
    <source>
        <dbReference type="ARBA" id="ARBA00023067"/>
    </source>
</evidence>
<dbReference type="Proteomes" id="UP000075670">
    <property type="component" value="Unassembled WGS sequence"/>
</dbReference>
<keyword evidence="6" id="KW-1185">Reference proteome</keyword>
<dbReference type="GO" id="GO:0030527">
    <property type="term" value="F:structural constituent of chromatin"/>
    <property type="evidence" value="ECO:0007669"/>
    <property type="project" value="InterPro"/>
</dbReference>
<dbReference type="PRINTS" id="PR01727">
    <property type="entry name" value="DNABINDINGHU"/>
</dbReference>
<evidence type="ECO:0000256" key="3">
    <source>
        <dbReference type="ARBA" id="ARBA00023125"/>
    </source>
</evidence>
<evidence type="ECO:0000256" key="1">
    <source>
        <dbReference type="ARBA" id="ARBA00010529"/>
    </source>
</evidence>